<dbReference type="EMBL" id="KV429071">
    <property type="protein sequence ID" value="KZT67970.1"/>
    <property type="molecule type" value="Genomic_DNA"/>
</dbReference>
<reference evidence="1 2" key="1">
    <citation type="journal article" date="2016" name="Mol. Biol. Evol.">
        <title>Comparative Genomics of Early-Diverging Mushroom-Forming Fungi Provides Insights into the Origins of Lignocellulose Decay Capabilities.</title>
        <authorList>
            <person name="Nagy L.G."/>
            <person name="Riley R."/>
            <person name="Tritt A."/>
            <person name="Adam C."/>
            <person name="Daum C."/>
            <person name="Floudas D."/>
            <person name="Sun H."/>
            <person name="Yadav J.S."/>
            <person name="Pangilinan J."/>
            <person name="Larsson K.H."/>
            <person name="Matsuura K."/>
            <person name="Barry K."/>
            <person name="Labutti K."/>
            <person name="Kuo R."/>
            <person name="Ohm R.A."/>
            <person name="Bhattacharya S.S."/>
            <person name="Shirouzu T."/>
            <person name="Yoshinaga Y."/>
            <person name="Martin F.M."/>
            <person name="Grigoriev I.V."/>
            <person name="Hibbett D.S."/>
        </authorList>
    </citation>
    <scope>NUCLEOTIDE SEQUENCE [LARGE SCALE GENOMIC DNA]</scope>
    <source>
        <strain evidence="1 2">L-15889</strain>
    </source>
</reference>
<sequence length="137" mass="14915">MQAACHLGGLSQRLAHASATALACERRDASAGAVRKLTSGPVRGERTTAVARTLRWSYICIQRCASAALRLAGSVVAPVRMDFFPTPDGSFDARYGSPRRELNFRRLGLELDRCGAAVLCSRVGGAVWPRRDLWLRT</sequence>
<dbReference type="AlphaFoldDB" id="A0A165PAM9"/>
<name>A0A165PAM9_9APHY</name>
<evidence type="ECO:0000313" key="2">
    <source>
        <dbReference type="Proteomes" id="UP000076727"/>
    </source>
</evidence>
<proteinExistence type="predicted"/>
<organism evidence="1 2">
    <name type="scientific">Daedalea quercina L-15889</name>
    <dbReference type="NCBI Taxonomy" id="1314783"/>
    <lineage>
        <taxon>Eukaryota</taxon>
        <taxon>Fungi</taxon>
        <taxon>Dikarya</taxon>
        <taxon>Basidiomycota</taxon>
        <taxon>Agaricomycotina</taxon>
        <taxon>Agaricomycetes</taxon>
        <taxon>Polyporales</taxon>
        <taxon>Fomitopsis</taxon>
    </lineage>
</organism>
<dbReference type="Proteomes" id="UP000076727">
    <property type="component" value="Unassembled WGS sequence"/>
</dbReference>
<evidence type="ECO:0000313" key="1">
    <source>
        <dbReference type="EMBL" id="KZT67970.1"/>
    </source>
</evidence>
<protein>
    <submittedName>
        <fullName evidence="1">Uncharacterized protein</fullName>
    </submittedName>
</protein>
<accession>A0A165PAM9</accession>
<keyword evidence="2" id="KW-1185">Reference proteome</keyword>
<gene>
    <name evidence="1" type="ORF">DAEQUDRAFT_369053</name>
</gene>